<protein>
    <submittedName>
        <fullName evidence="2">Uncharacterized protein</fullName>
    </submittedName>
</protein>
<evidence type="ECO:0000256" key="1">
    <source>
        <dbReference type="SAM" id="MobiDB-lite"/>
    </source>
</evidence>
<gene>
    <name evidence="2" type="ORF">ACFPIH_42685</name>
</gene>
<evidence type="ECO:0000313" key="2">
    <source>
        <dbReference type="EMBL" id="MFC4506080.1"/>
    </source>
</evidence>
<keyword evidence="3" id="KW-1185">Reference proteome</keyword>
<dbReference type="EMBL" id="JBHSFK010000040">
    <property type="protein sequence ID" value="MFC4506080.1"/>
    <property type="molecule type" value="Genomic_DNA"/>
</dbReference>
<comment type="caution">
    <text evidence="2">The sequence shown here is derived from an EMBL/GenBank/DDBJ whole genome shotgun (WGS) entry which is preliminary data.</text>
</comment>
<feature type="region of interest" description="Disordered" evidence="1">
    <location>
        <begin position="160"/>
        <end position="202"/>
    </location>
</feature>
<evidence type="ECO:0000313" key="3">
    <source>
        <dbReference type="Proteomes" id="UP001595839"/>
    </source>
</evidence>
<sequence length="202" mass="21843">MCTLWGGQDGPRPAVRWKEGTLVTAAGLTQDEILAAVAHHQAVWDGDGDAVTVLSERDGSERGILDLVIDIADAFGQLYLIARHGNRDDMDDSEREEAERKVDEDPAAAVTAVPIDAYRLRAKTAQSPAVRELSFSVIGYLAMSSRATRDEVPQIHEMMRVPPSPTADHFTTLCSKPQPTGRAAHAPGTASPPPPPIREFDP</sequence>
<dbReference type="Proteomes" id="UP001595839">
    <property type="component" value="Unassembled WGS sequence"/>
</dbReference>
<name>A0ABV9B1F7_9ACTN</name>
<dbReference type="RefSeq" id="WP_381183791.1">
    <property type="nucleotide sequence ID" value="NZ_JBHSFK010000040.1"/>
</dbReference>
<reference evidence="3" key="1">
    <citation type="journal article" date="2019" name="Int. J. Syst. Evol. Microbiol.">
        <title>The Global Catalogue of Microorganisms (GCM) 10K type strain sequencing project: providing services to taxonomists for standard genome sequencing and annotation.</title>
        <authorList>
            <consortium name="The Broad Institute Genomics Platform"/>
            <consortium name="The Broad Institute Genome Sequencing Center for Infectious Disease"/>
            <person name="Wu L."/>
            <person name="Ma J."/>
        </authorList>
    </citation>
    <scope>NUCLEOTIDE SEQUENCE [LARGE SCALE GENOMIC DNA]</scope>
    <source>
        <strain evidence="3">CGMCC 4.7177</strain>
    </source>
</reference>
<feature type="compositionally biased region" description="Pro residues" evidence="1">
    <location>
        <begin position="190"/>
        <end position="202"/>
    </location>
</feature>
<proteinExistence type="predicted"/>
<feature type="region of interest" description="Disordered" evidence="1">
    <location>
        <begin position="87"/>
        <end position="106"/>
    </location>
</feature>
<accession>A0ABV9B1F7</accession>
<organism evidence="2 3">
    <name type="scientific">Streptomyces vulcanius</name>
    <dbReference type="NCBI Taxonomy" id="1441876"/>
    <lineage>
        <taxon>Bacteria</taxon>
        <taxon>Bacillati</taxon>
        <taxon>Actinomycetota</taxon>
        <taxon>Actinomycetes</taxon>
        <taxon>Kitasatosporales</taxon>
        <taxon>Streptomycetaceae</taxon>
        <taxon>Streptomyces</taxon>
    </lineage>
</organism>